<comment type="caution">
    <text evidence="1">The sequence shown here is derived from an EMBL/GenBank/DDBJ whole genome shotgun (WGS) entry which is preliminary data.</text>
</comment>
<accession>A0A8J3PS74</accession>
<name>A0A8J3PS74_9ACTN</name>
<reference evidence="1 2" key="1">
    <citation type="submission" date="2021-01" db="EMBL/GenBank/DDBJ databases">
        <title>Whole genome shotgun sequence of Planotetraspora kaengkrachanensis NBRC 104272.</title>
        <authorList>
            <person name="Komaki H."/>
            <person name="Tamura T."/>
        </authorList>
    </citation>
    <scope>NUCLEOTIDE SEQUENCE [LARGE SCALE GENOMIC DNA]</scope>
    <source>
        <strain evidence="1 2">NBRC 104272</strain>
    </source>
</reference>
<dbReference type="AlphaFoldDB" id="A0A8J3PS74"/>
<evidence type="ECO:0000313" key="1">
    <source>
        <dbReference type="EMBL" id="GIG80596.1"/>
    </source>
</evidence>
<dbReference type="EMBL" id="BONV01000015">
    <property type="protein sequence ID" value="GIG80596.1"/>
    <property type="molecule type" value="Genomic_DNA"/>
</dbReference>
<proteinExistence type="predicted"/>
<evidence type="ECO:0000313" key="2">
    <source>
        <dbReference type="Proteomes" id="UP000630097"/>
    </source>
</evidence>
<dbReference type="RefSeq" id="WP_203884006.1">
    <property type="nucleotide sequence ID" value="NZ_BAABHH010000014.1"/>
</dbReference>
<evidence type="ECO:0008006" key="3">
    <source>
        <dbReference type="Google" id="ProtNLM"/>
    </source>
</evidence>
<gene>
    <name evidence="1" type="ORF">Pka01_37230</name>
</gene>
<sequence length="52" mass="5821">MSDQAAGTVPWFEIASDDPDGVERFYGDLFRPAVPDRRGPLPDLRRGGFLTR</sequence>
<organism evidence="1 2">
    <name type="scientific">Planotetraspora kaengkrachanensis</name>
    <dbReference type="NCBI Taxonomy" id="575193"/>
    <lineage>
        <taxon>Bacteria</taxon>
        <taxon>Bacillati</taxon>
        <taxon>Actinomycetota</taxon>
        <taxon>Actinomycetes</taxon>
        <taxon>Streptosporangiales</taxon>
        <taxon>Streptosporangiaceae</taxon>
        <taxon>Planotetraspora</taxon>
    </lineage>
</organism>
<protein>
    <recommendedName>
        <fullName evidence="3">VOC family protein</fullName>
    </recommendedName>
</protein>
<dbReference type="Proteomes" id="UP000630097">
    <property type="component" value="Unassembled WGS sequence"/>
</dbReference>
<keyword evidence="2" id="KW-1185">Reference proteome</keyword>